<keyword evidence="10" id="KW-1185">Reference proteome</keyword>
<evidence type="ECO:0000256" key="7">
    <source>
        <dbReference type="SAM" id="MobiDB-lite"/>
    </source>
</evidence>
<gene>
    <name evidence="9" type="ORF">ACELLULO517_22155</name>
</gene>
<dbReference type="Gene3D" id="3.30.1220.10">
    <property type="entry name" value="CobW-like, C-terminal domain"/>
    <property type="match status" value="1"/>
</dbReference>
<organism evidence="9 10">
    <name type="scientific">Acidisoma cellulosilyticum</name>
    <dbReference type="NCBI Taxonomy" id="2802395"/>
    <lineage>
        <taxon>Bacteria</taxon>
        <taxon>Pseudomonadati</taxon>
        <taxon>Pseudomonadota</taxon>
        <taxon>Alphaproteobacteria</taxon>
        <taxon>Acetobacterales</taxon>
        <taxon>Acidocellaceae</taxon>
        <taxon>Acidisoma</taxon>
    </lineage>
</organism>
<feature type="domain" description="CobW C-terminal" evidence="8">
    <location>
        <begin position="260"/>
        <end position="355"/>
    </location>
</feature>
<sequence>MMSAAPDELIPITVLTGFLGAGKTTLLNGLLKQMEFANTAVLINEFGEIGLDHLLVEPLRDEVVLLNAGCLCCTVRGDLVKALRTLFFQRVRGEIPLFARVVIETTGLADPAPILHTLMTDPMIAARYRLDGVVTIVDAANGQATLDAQPEAVKQAAVADRIVLTKSDLASSRQVAELWERLRSLNPGALIVPAKDGVIDPKLLLDLGPFRPNAKIDAVLGWLNEEAYAQDHAHRHDDDGGHHGHDHSAHNDPNRHDARIQAFCLTFDHPLQWNGIGTFLQMLIATRGESLLRIKGVLNLAGQDRPVVIHGVQHIFHEPALLREWPGGDDRRSRLIFITRDLDRSVIEGGVGAFEQAAGSVLAKSSYATTT</sequence>
<dbReference type="SUPFAM" id="SSF52540">
    <property type="entry name" value="P-loop containing nucleoside triphosphate hydrolases"/>
    <property type="match status" value="1"/>
</dbReference>
<evidence type="ECO:0000256" key="4">
    <source>
        <dbReference type="ARBA" id="ARBA00034320"/>
    </source>
</evidence>
<proteinExistence type="inferred from homology"/>
<evidence type="ECO:0000259" key="8">
    <source>
        <dbReference type="SMART" id="SM00833"/>
    </source>
</evidence>
<dbReference type="InterPro" id="IPR003495">
    <property type="entry name" value="CobW/HypB/UreG_nucleotide-bd"/>
</dbReference>
<comment type="caution">
    <text evidence="9">The sequence shown here is derived from an EMBL/GenBank/DDBJ whole genome shotgun (WGS) entry which is preliminary data.</text>
</comment>
<feature type="region of interest" description="Disordered" evidence="7">
    <location>
        <begin position="233"/>
        <end position="253"/>
    </location>
</feature>
<dbReference type="PANTHER" id="PTHR13748:SF62">
    <property type="entry name" value="COBW DOMAIN-CONTAINING PROTEIN"/>
    <property type="match status" value="1"/>
</dbReference>
<dbReference type="Gene3D" id="3.40.50.300">
    <property type="entry name" value="P-loop containing nucleotide triphosphate hydrolases"/>
    <property type="match status" value="1"/>
</dbReference>
<dbReference type="Pfam" id="PF02492">
    <property type="entry name" value="cobW"/>
    <property type="match status" value="1"/>
</dbReference>
<dbReference type="SMART" id="SM00833">
    <property type="entry name" value="CobW_C"/>
    <property type="match status" value="1"/>
</dbReference>
<dbReference type="AlphaFoldDB" id="A0A963Z546"/>
<evidence type="ECO:0000256" key="5">
    <source>
        <dbReference type="ARBA" id="ARBA00045658"/>
    </source>
</evidence>
<comment type="similarity">
    <text evidence="4">Belongs to the SIMIBI class G3E GTPase family. ZNG1 subfamily.</text>
</comment>
<dbReference type="InterPro" id="IPR011629">
    <property type="entry name" value="CobW-like_C"/>
</dbReference>
<dbReference type="InterPro" id="IPR051316">
    <property type="entry name" value="Zinc-reg_GTPase_activator"/>
</dbReference>
<evidence type="ECO:0000313" key="10">
    <source>
        <dbReference type="Proteomes" id="UP000721844"/>
    </source>
</evidence>
<evidence type="ECO:0000256" key="3">
    <source>
        <dbReference type="ARBA" id="ARBA00023186"/>
    </source>
</evidence>
<comment type="catalytic activity">
    <reaction evidence="6">
        <text>GTP + H2O = GDP + phosphate + H(+)</text>
        <dbReference type="Rhea" id="RHEA:19669"/>
        <dbReference type="ChEBI" id="CHEBI:15377"/>
        <dbReference type="ChEBI" id="CHEBI:15378"/>
        <dbReference type="ChEBI" id="CHEBI:37565"/>
        <dbReference type="ChEBI" id="CHEBI:43474"/>
        <dbReference type="ChEBI" id="CHEBI:58189"/>
    </reaction>
    <physiologicalReaction direction="left-to-right" evidence="6">
        <dbReference type="Rhea" id="RHEA:19670"/>
    </physiologicalReaction>
</comment>
<dbReference type="GO" id="GO:0005737">
    <property type="term" value="C:cytoplasm"/>
    <property type="evidence" value="ECO:0007669"/>
    <property type="project" value="TreeGrafter"/>
</dbReference>
<evidence type="ECO:0000256" key="2">
    <source>
        <dbReference type="ARBA" id="ARBA00022801"/>
    </source>
</evidence>
<dbReference type="GO" id="GO:0000166">
    <property type="term" value="F:nucleotide binding"/>
    <property type="evidence" value="ECO:0007669"/>
    <property type="project" value="UniProtKB-KW"/>
</dbReference>
<comment type="function">
    <text evidence="5">Zinc chaperone that directly transfers zinc cofactor to target proteins, thereby activating them. Zinc is transferred from the CXCC motif in the GTPase domain to the zinc binding site in target proteins in a process requiring GTP hydrolysis.</text>
</comment>
<dbReference type="EMBL" id="JAESVA010000010">
    <property type="protein sequence ID" value="MCB8882967.1"/>
    <property type="molecule type" value="Genomic_DNA"/>
</dbReference>
<keyword evidence="2" id="KW-0378">Hydrolase</keyword>
<dbReference type="InterPro" id="IPR027417">
    <property type="entry name" value="P-loop_NTPase"/>
</dbReference>
<dbReference type="CDD" id="cd03112">
    <property type="entry name" value="CobW-like"/>
    <property type="match status" value="1"/>
</dbReference>
<reference evidence="9 10" key="1">
    <citation type="journal article" date="2021" name="Microorganisms">
        <title>Acidisoma silvae sp. nov. and Acidisomacellulosilytica sp. nov., Two Acidophilic Bacteria Isolated from Decaying Wood, Hydrolyzing Cellulose and Producing Poly-3-hydroxybutyrate.</title>
        <authorList>
            <person name="Mieszkin S."/>
            <person name="Pouder E."/>
            <person name="Uroz S."/>
            <person name="Simon-Colin C."/>
            <person name="Alain K."/>
        </authorList>
    </citation>
    <scope>NUCLEOTIDE SEQUENCE [LARGE SCALE GENOMIC DNA]</scope>
    <source>
        <strain evidence="9 10">HW T5.17</strain>
    </source>
</reference>
<evidence type="ECO:0000313" key="9">
    <source>
        <dbReference type="EMBL" id="MCB8882967.1"/>
    </source>
</evidence>
<dbReference type="InterPro" id="IPR036627">
    <property type="entry name" value="CobW-likC_sf"/>
</dbReference>
<keyword evidence="1" id="KW-0547">Nucleotide-binding</keyword>
<dbReference type="GO" id="GO:0016787">
    <property type="term" value="F:hydrolase activity"/>
    <property type="evidence" value="ECO:0007669"/>
    <property type="project" value="UniProtKB-KW"/>
</dbReference>
<protein>
    <submittedName>
        <fullName evidence="9">GTP-binding protein</fullName>
    </submittedName>
</protein>
<keyword evidence="3" id="KW-0143">Chaperone</keyword>
<dbReference type="PANTHER" id="PTHR13748">
    <property type="entry name" value="COBW-RELATED"/>
    <property type="match status" value="1"/>
</dbReference>
<evidence type="ECO:0000256" key="1">
    <source>
        <dbReference type="ARBA" id="ARBA00022741"/>
    </source>
</evidence>
<dbReference type="Pfam" id="PF07683">
    <property type="entry name" value="CobW_C"/>
    <property type="match status" value="1"/>
</dbReference>
<dbReference type="SUPFAM" id="SSF90002">
    <property type="entry name" value="Hypothetical protein YjiA, C-terminal domain"/>
    <property type="match status" value="1"/>
</dbReference>
<name>A0A963Z546_9PROT</name>
<dbReference type="Proteomes" id="UP000721844">
    <property type="component" value="Unassembled WGS sequence"/>
</dbReference>
<accession>A0A963Z546</accession>
<evidence type="ECO:0000256" key="6">
    <source>
        <dbReference type="ARBA" id="ARBA00049117"/>
    </source>
</evidence>